<accession>A0A162UTM0</accession>
<protein>
    <submittedName>
        <fullName evidence="3">Uncharacterized protein</fullName>
    </submittedName>
</protein>
<dbReference type="Pfam" id="PF22785">
    <property type="entry name" value="Tc-R-P"/>
    <property type="match status" value="1"/>
</dbReference>
<evidence type="ECO:0000259" key="1">
    <source>
        <dbReference type="PROSITE" id="PS50054"/>
    </source>
</evidence>
<name>A0A162UTM0_PHYB8</name>
<dbReference type="OrthoDB" id="8048523at2759"/>
<dbReference type="InterPro" id="IPR050561">
    <property type="entry name" value="PTP"/>
</dbReference>
<dbReference type="EMBL" id="KV440974">
    <property type="protein sequence ID" value="OAD77883.1"/>
    <property type="molecule type" value="Genomic_DNA"/>
</dbReference>
<dbReference type="GeneID" id="28988963"/>
<dbReference type="PROSITE" id="PS50056">
    <property type="entry name" value="TYR_PHOSPHATASE_2"/>
    <property type="match status" value="1"/>
</dbReference>
<organism evidence="3 4">
    <name type="scientific">Phycomyces blakesleeanus (strain ATCC 8743b / DSM 1359 / FGSC 10004 / NBRC 33097 / NRRL 1555)</name>
    <dbReference type="NCBI Taxonomy" id="763407"/>
    <lineage>
        <taxon>Eukaryota</taxon>
        <taxon>Fungi</taxon>
        <taxon>Fungi incertae sedis</taxon>
        <taxon>Mucoromycota</taxon>
        <taxon>Mucoromycotina</taxon>
        <taxon>Mucoromycetes</taxon>
        <taxon>Mucorales</taxon>
        <taxon>Phycomycetaceae</taxon>
        <taxon>Phycomyces</taxon>
    </lineage>
</organism>
<evidence type="ECO:0000259" key="2">
    <source>
        <dbReference type="PROSITE" id="PS50056"/>
    </source>
</evidence>
<dbReference type="InterPro" id="IPR003595">
    <property type="entry name" value="Tyr_Pase_cat"/>
</dbReference>
<dbReference type="VEuPathDB" id="FungiDB:PHYBLDRAFT_108656"/>
<dbReference type="Gene3D" id="3.90.190.10">
    <property type="entry name" value="Protein tyrosine phosphatase superfamily"/>
    <property type="match status" value="1"/>
</dbReference>
<proteinExistence type="predicted"/>
<gene>
    <name evidence="3" type="ORF">PHYBLDRAFT_108656</name>
</gene>
<feature type="domain" description="Tyrosine specific protein phosphatases" evidence="2">
    <location>
        <begin position="84"/>
        <end position="148"/>
    </location>
</feature>
<dbReference type="PROSITE" id="PS50054">
    <property type="entry name" value="TYR_PHOSPHATASE_DUAL"/>
    <property type="match status" value="1"/>
</dbReference>
<sequence length="168" mass="18754">MISVLHSPITQQKFVILDCPTEQTLASYVPRLQEENVRALVRICHRPGTQNPYDGAALEKETGIKVIDDIKFSDGGIPDPAMVERWLKLIDEAKEQGTTVGVHCVAGIGRAPVLVTIALVESGMDGLDAISHVRTHRRGALNKQQVRFIDTYRSKRQKTRSWLGWLRG</sequence>
<dbReference type="SUPFAM" id="SSF52799">
    <property type="entry name" value="(Phosphotyrosine protein) phosphatases II"/>
    <property type="match status" value="1"/>
</dbReference>
<dbReference type="RefSeq" id="XP_018295923.1">
    <property type="nucleotide sequence ID" value="XM_018428057.1"/>
</dbReference>
<dbReference type="SMART" id="SM00404">
    <property type="entry name" value="PTPc_motif"/>
    <property type="match status" value="1"/>
</dbReference>
<dbReference type="InParanoid" id="A0A162UTM0"/>
<reference evidence="4" key="1">
    <citation type="submission" date="2015-06" db="EMBL/GenBank/DDBJ databases">
        <title>Expansion of signal transduction pathways in fungi by whole-genome duplication.</title>
        <authorList>
            <consortium name="DOE Joint Genome Institute"/>
            <person name="Corrochano L.M."/>
            <person name="Kuo A."/>
            <person name="Marcet-Houben M."/>
            <person name="Polaino S."/>
            <person name="Salamov A."/>
            <person name="Villalobos J.M."/>
            <person name="Alvarez M.I."/>
            <person name="Avalos J."/>
            <person name="Benito E.P."/>
            <person name="Benoit I."/>
            <person name="Burger G."/>
            <person name="Camino L.P."/>
            <person name="Canovas D."/>
            <person name="Cerda-Olmedo E."/>
            <person name="Cheng J.-F."/>
            <person name="Dominguez A."/>
            <person name="Elias M."/>
            <person name="Eslava A.P."/>
            <person name="Glaser F."/>
            <person name="Grimwood J."/>
            <person name="Gutierrez G."/>
            <person name="Heitman J."/>
            <person name="Henrissat B."/>
            <person name="Iturriaga E.A."/>
            <person name="Lang B.F."/>
            <person name="Lavin J.L."/>
            <person name="Lee S."/>
            <person name="Li W."/>
            <person name="Lindquist E."/>
            <person name="Lopez-Garcia S."/>
            <person name="Luque E.M."/>
            <person name="Marcos A.T."/>
            <person name="Martin J."/>
            <person name="McCluskey K."/>
            <person name="Medina H.R."/>
            <person name="Miralles-Duran A."/>
            <person name="Miyazaki A."/>
            <person name="Munoz-Torres E."/>
            <person name="Oguiza J.A."/>
            <person name="Ohm R."/>
            <person name="Olmedo M."/>
            <person name="Orejas M."/>
            <person name="Ortiz-Castellanos L."/>
            <person name="Pisabarro A.G."/>
            <person name="Rodriguez-Romero J."/>
            <person name="Ruiz-Herrera J."/>
            <person name="Ruiz-Vazquez R."/>
            <person name="Sanz C."/>
            <person name="Schackwitz W."/>
            <person name="Schmutz J."/>
            <person name="Shahriari M."/>
            <person name="Shelest E."/>
            <person name="Silva-Franco F."/>
            <person name="Soanes D."/>
            <person name="Syed K."/>
            <person name="Tagua V.G."/>
            <person name="Talbot N.J."/>
            <person name="Thon M."/>
            <person name="De vries R.P."/>
            <person name="Wiebenga A."/>
            <person name="Yadav J.S."/>
            <person name="Braun E.L."/>
            <person name="Baker S."/>
            <person name="Garre V."/>
            <person name="Horwitz B."/>
            <person name="Torres-Martinez S."/>
            <person name="Idnurm A."/>
            <person name="Herrera-Estrella A."/>
            <person name="Gabaldon T."/>
            <person name="Grigoriev I.V."/>
        </authorList>
    </citation>
    <scope>NUCLEOTIDE SEQUENCE [LARGE SCALE GENOMIC DNA]</scope>
    <source>
        <strain evidence="4">NRRL 1555(-)</strain>
    </source>
</reference>
<dbReference type="InterPro" id="IPR020422">
    <property type="entry name" value="TYR_PHOSPHATASE_DUAL_dom"/>
</dbReference>
<dbReference type="InterPro" id="IPR000387">
    <property type="entry name" value="Tyr_Pase_dom"/>
</dbReference>
<dbReference type="Proteomes" id="UP000077315">
    <property type="component" value="Unassembled WGS sequence"/>
</dbReference>
<dbReference type="PANTHER" id="PTHR23339">
    <property type="entry name" value="TYROSINE SPECIFIC PROTEIN PHOSPHATASE AND DUAL SPECIFICITY PROTEIN PHOSPHATASE"/>
    <property type="match status" value="1"/>
</dbReference>
<dbReference type="AlphaFoldDB" id="A0A162UTM0"/>
<dbReference type="STRING" id="763407.A0A162UTM0"/>
<evidence type="ECO:0000313" key="3">
    <source>
        <dbReference type="EMBL" id="OAD77883.1"/>
    </source>
</evidence>
<keyword evidence="4" id="KW-1185">Reference proteome</keyword>
<evidence type="ECO:0000313" key="4">
    <source>
        <dbReference type="Proteomes" id="UP000077315"/>
    </source>
</evidence>
<dbReference type="InterPro" id="IPR029021">
    <property type="entry name" value="Prot-tyrosine_phosphatase-like"/>
</dbReference>
<feature type="domain" description="Tyrosine-protein phosphatase" evidence="1">
    <location>
        <begin position="5"/>
        <end position="161"/>
    </location>
</feature>